<evidence type="ECO:0000313" key="2">
    <source>
        <dbReference type="Proteomes" id="UP000233837"/>
    </source>
</evidence>
<reference evidence="1 2" key="1">
    <citation type="journal article" date="2016" name="Sci. Rep.">
        <title>The Dendrobium catenatum Lindl. genome sequence provides insights into polysaccharide synthase, floral development and adaptive evolution.</title>
        <authorList>
            <person name="Zhang G.Q."/>
            <person name="Xu Q."/>
            <person name="Bian C."/>
            <person name="Tsai W.C."/>
            <person name="Yeh C.M."/>
            <person name="Liu K.W."/>
            <person name="Yoshida K."/>
            <person name="Zhang L.S."/>
            <person name="Chang S.B."/>
            <person name="Chen F."/>
            <person name="Shi Y."/>
            <person name="Su Y.Y."/>
            <person name="Zhang Y.Q."/>
            <person name="Chen L.J."/>
            <person name="Yin Y."/>
            <person name="Lin M."/>
            <person name="Huang H."/>
            <person name="Deng H."/>
            <person name="Wang Z.W."/>
            <person name="Zhu S.L."/>
            <person name="Zhao X."/>
            <person name="Deng C."/>
            <person name="Niu S.C."/>
            <person name="Huang J."/>
            <person name="Wang M."/>
            <person name="Liu G.H."/>
            <person name="Yang H.J."/>
            <person name="Xiao X.J."/>
            <person name="Hsiao Y.Y."/>
            <person name="Wu W.L."/>
            <person name="Chen Y.Y."/>
            <person name="Mitsuda N."/>
            <person name="Ohme-Takagi M."/>
            <person name="Luo Y.B."/>
            <person name="Van de Peer Y."/>
            <person name="Liu Z.J."/>
        </authorList>
    </citation>
    <scope>NUCLEOTIDE SEQUENCE [LARGE SCALE GENOMIC DNA]</scope>
    <source>
        <tissue evidence="1">The whole plant</tissue>
    </source>
</reference>
<dbReference type="Proteomes" id="UP000233837">
    <property type="component" value="Unassembled WGS sequence"/>
</dbReference>
<dbReference type="AlphaFoldDB" id="A0A2I0W155"/>
<evidence type="ECO:0000313" key="1">
    <source>
        <dbReference type="EMBL" id="PKU69400.1"/>
    </source>
</evidence>
<dbReference type="EMBL" id="KZ503038">
    <property type="protein sequence ID" value="PKU69400.1"/>
    <property type="molecule type" value="Genomic_DNA"/>
</dbReference>
<keyword evidence="2" id="KW-1185">Reference proteome</keyword>
<proteinExistence type="predicted"/>
<protein>
    <submittedName>
        <fullName evidence="1">Uncharacterized protein</fullName>
    </submittedName>
</protein>
<reference evidence="1 2" key="2">
    <citation type="journal article" date="2017" name="Nature">
        <title>The Apostasia genome and the evolution of orchids.</title>
        <authorList>
            <person name="Zhang G.Q."/>
            <person name="Liu K.W."/>
            <person name="Li Z."/>
            <person name="Lohaus R."/>
            <person name="Hsiao Y.Y."/>
            <person name="Niu S.C."/>
            <person name="Wang J.Y."/>
            <person name="Lin Y.C."/>
            <person name="Xu Q."/>
            <person name="Chen L.J."/>
            <person name="Yoshida K."/>
            <person name="Fujiwara S."/>
            <person name="Wang Z.W."/>
            <person name="Zhang Y.Q."/>
            <person name="Mitsuda N."/>
            <person name="Wang M."/>
            <person name="Liu G.H."/>
            <person name="Pecoraro L."/>
            <person name="Huang H.X."/>
            <person name="Xiao X.J."/>
            <person name="Lin M."/>
            <person name="Wu X.Y."/>
            <person name="Wu W.L."/>
            <person name="Chen Y.Y."/>
            <person name="Chang S.B."/>
            <person name="Sakamoto S."/>
            <person name="Ohme-Takagi M."/>
            <person name="Yagi M."/>
            <person name="Zeng S.J."/>
            <person name="Shen C.Y."/>
            <person name="Yeh C.M."/>
            <person name="Luo Y.B."/>
            <person name="Tsai W.C."/>
            <person name="Van de Peer Y."/>
            <person name="Liu Z.J."/>
        </authorList>
    </citation>
    <scope>NUCLEOTIDE SEQUENCE [LARGE SCALE GENOMIC DNA]</scope>
    <source>
        <tissue evidence="1">The whole plant</tissue>
    </source>
</reference>
<name>A0A2I0W155_9ASPA</name>
<organism evidence="1 2">
    <name type="scientific">Dendrobium catenatum</name>
    <dbReference type="NCBI Taxonomy" id="906689"/>
    <lineage>
        <taxon>Eukaryota</taxon>
        <taxon>Viridiplantae</taxon>
        <taxon>Streptophyta</taxon>
        <taxon>Embryophyta</taxon>
        <taxon>Tracheophyta</taxon>
        <taxon>Spermatophyta</taxon>
        <taxon>Magnoliopsida</taxon>
        <taxon>Liliopsida</taxon>
        <taxon>Asparagales</taxon>
        <taxon>Orchidaceae</taxon>
        <taxon>Epidendroideae</taxon>
        <taxon>Malaxideae</taxon>
        <taxon>Dendrobiinae</taxon>
        <taxon>Dendrobium</taxon>
    </lineage>
</organism>
<sequence length="96" mass="11294">MVLMDRTSRSIPEQHRPKLGRFLFTKEGTAHYLGGWLKKRKGETAHLGGWPNDMEKEVGPNRPNKCMRESNVFVIRVVRILWVVLWEYKKELGFVL</sequence>
<accession>A0A2I0W155</accession>
<gene>
    <name evidence="1" type="ORF">MA16_Dca025260</name>
</gene>